<sequence>MNTLKPIFTFLLLFASSFLYAADLFPTDSVFHYHSRQMNHFEAQPEEALIRVKALETDMFYYAIVLPNGEEMEFMSEPVGYIKLGNAMVDLTSVNADTVFIAKLIPEQQVVFEEVEEDFSDLEGVVDLAHQEDSFDVEDKLILDKFVNALLSDSNYTVELESQGGKKADEKDQLILSKIKKYLLDHWVDMGQIDIKAHRPSKAIRKQKKNLVAMKMAN</sequence>
<gene>
    <name evidence="2" type="ORF">PEPS_07460</name>
</gene>
<evidence type="ECO:0000313" key="2">
    <source>
        <dbReference type="EMBL" id="BDC98465.1"/>
    </source>
</evidence>
<proteinExistence type="predicted"/>
<evidence type="ECO:0000256" key="1">
    <source>
        <dbReference type="SAM" id="SignalP"/>
    </source>
</evidence>
<evidence type="ECO:0000313" key="3">
    <source>
        <dbReference type="Proteomes" id="UP001354989"/>
    </source>
</evidence>
<feature type="signal peptide" evidence="1">
    <location>
        <begin position="1"/>
        <end position="21"/>
    </location>
</feature>
<organism evidence="2 3">
    <name type="scientific">Persicobacter psychrovividus</name>
    <dbReference type="NCBI Taxonomy" id="387638"/>
    <lineage>
        <taxon>Bacteria</taxon>
        <taxon>Pseudomonadati</taxon>
        <taxon>Bacteroidota</taxon>
        <taxon>Cytophagia</taxon>
        <taxon>Cytophagales</taxon>
        <taxon>Persicobacteraceae</taxon>
        <taxon>Persicobacter</taxon>
    </lineage>
</organism>
<name>A0ABM7VC12_9BACT</name>
<protein>
    <submittedName>
        <fullName evidence="2">Uncharacterized protein</fullName>
    </submittedName>
</protein>
<dbReference type="EMBL" id="AP025292">
    <property type="protein sequence ID" value="BDC98465.1"/>
    <property type="molecule type" value="Genomic_DNA"/>
</dbReference>
<feature type="chain" id="PRO_5045040445" evidence="1">
    <location>
        <begin position="22"/>
        <end position="218"/>
    </location>
</feature>
<keyword evidence="1" id="KW-0732">Signal</keyword>
<accession>A0ABM7VC12</accession>
<keyword evidence="3" id="KW-1185">Reference proteome</keyword>
<reference evidence="2 3" key="1">
    <citation type="submission" date="2021-12" db="EMBL/GenBank/DDBJ databases">
        <title>Genome sequencing of bacteria with rrn-lacking chromosome and rrn-plasmid.</title>
        <authorList>
            <person name="Anda M."/>
            <person name="Iwasaki W."/>
        </authorList>
    </citation>
    <scope>NUCLEOTIDE SEQUENCE [LARGE SCALE GENOMIC DNA]</scope>
    <source>
        <strain evidence="2 3">NBRC 101262</strain>
    </source>
</reference>
<dbReference type="Proteomes" id="UP001354989">
    <property type="component" value="Chromosome"/>
</dbReference>
<dbReference type="RefSeq" id="WP_338397685.1">
    <property type="nucleotide sequence ID" value="NZ_AP025292.1"/>
</dbReference>